<dbReference type="Proteomes" id="UP000189580">
    <property type="component" value="Chromosome d"/>
</dbReference>
<organism evidence="10 11">
    <name type="scientific">Sugiyamaella lignohabitans</name>
    <dbReference type="NCBI Taxonomy" id="796027"/>
    <lineage>
        <taxon>Eukaryota</taxon>
        <taxon>Fungi</taxon>
        <taxon>Dikarya</taxon>
        <taxon>Ascomycota</taxon>
        <taxon>Saccharomycotina</taxon>
        <taxon>Dipodascomycetes</taxon>
        <taxon>Dipodascales</taxon>
        <taxon>Trichomonascaceae</taxon>
        <taxon>Sugiyamaella</taxon>
    </lineage>
</organism>
<accession>A0A161HLN6</accession>
<keyword evidence="5 6" id="KW-0539">Nucleus</keyword>
<dbReference type="OrthoDB" id="336885at2759"/>
<keyword evidence="11" id="KW-1185">Reference proteome</keyword>
<dbReference type="GeneID" id="30037533"/>
<feature type="compositionally biased region" description="Low complexity" evidence="7">
    <location>
        <begin position="78"/>
        <end position="98"/>
    </location>
</feature>
<dbReference type="GO" id="GO:0003677">
    <property type="term" value="F:DNA binding"/>
    <property type="evidence" value="ECO:0007669"/>
    <property type="project" value="InterPro"/>
</dbReference>
<evidence type="ECO:0000259" key="9">
    <source>
        <dbReference type="Pfam" id="PF22062"/>
    </source>
</evidence>
<feature type="region of interest" description="Disordered" evidence="7">
    <location>
        <begin position="69"/>
        <end position="168"/>
    </location>
</feature>
<dbReference type="InterPro" id="IPR054300">
    <property type="entry name" value="OB_DPOA2"/>
</dbReference>
<keyword evidence="4 6" id="KW-0235">DNA replication</keyword>
<evidence type="ECO:0000313" key="10">
    <source>
        <dbReference type="EMBL" id="ANB14337.1"/>
    </source>
</evidence>
<feature type="compositionally biased region" description="Polar residues" evidence="7">
    <location>
        <begin position="99"/>
        <end position="111"/>
    </location>
</feature>
<dbReference type="PIRSF" id="PIRSF018300">
    <property type="entry name" value="DNA_pol_alph_2"/>
    <property type="match status" value="1"/>
</dbReference>
<feature type="compositionally biased region" description="Low complexity" evidence="7">
    <location>
        <begin position="141"/>
        <end position="155"/>
    </location>
</feature>
<keyword evidence="10" id="KW-0548">Nucleotidyltransferase</keyword>
<evidence type="ECO:0000256" key="1">
    <source>
        <dbReference type="ARBA" id="ARBA00004123"/>
    </source>
</evidence>
<dbReference type="GO" id="GO:0006270">
    <property type="term" value="P:DNA replication initiation"/>
    <property type="evidence" value="ECO:0007669"/>
    <property type="project" value="EnsemblFungi"/>
</dbReference>
<proteinExistence type="inferred from homology"/>
<protein>
    <recommendedName>
        <fullName evidence="3 6">DNA polymerase alpha subunit B</fullName>
    </recommendedName>
</protein>
<comment type="function">
    <text evidence="6">Accessory subunit of the DNA polymerase alpha complex (also known as the alpha DNA polymerase-primase complex) which plays an essential role in the initiation of DNA synthesis.</text>
</comment>
<dbReference type="KEGG" id="slb:AWJ20_5306"/>
<evidence type="ECO:0000256" key="5">
    <source>
        <dbReference type="ARBA" id="ARBA00023242"/>
    </source>
</evidence>
<dbReference type="InterPro" id="IPR016722">
    <property type="entry name" value="DNA_pol_alpha_bsu"/>
</dbReference>
<name>A0A161HLN6_9ASCO</name>
<comment type="subcellular location">
    <subcellularLocation>
        <location evidence="1 6">Nucleus</location>
    </subcellularLocation>
</comment>
<keyword evidence="10" id="KW-0808">Transferase</keyword>
<dbReference type="Pfam" id="PF04042">
    <property type="entry name" value="DNA_pol_E_B"/>
    <property type="match status" value="1"/>
</dbReference>
<evidence type="ECO:0000313" key="11">
    <source>
        <dbReference type="Proteomes" id="UP000189580"/>
    </source>
</evidence>
<dbReference type="InterPro" id="IPR007185">
    <property type="entry name" value="DNA_pol_a/d/e_bsu"/>
</dbReference>
<dbReference type="GO" id="GO:0003887">
    <property type="term" value="F:DNA-directed DNA polymerase activity"/>
    <property type="evidence" value="ECO:0007669"/>
    <property type="project" value="UniProtKB-KW"/>
</dbReference>
<dbReference type="Gene3D" id="3.60.21.60">
    <property type="match status" value="2"/>
</dbReference>
<dbReference type="PANTHER" id="PTHR23061">
    <property type="entry name" value="DNA POLYMERASE 2 ALPHA 70 KDA SUBUNIT"/>
    <property type="match status" value="1"/>
</dbReference>
<evidence type="ECO:0000256" key="4">
    <source>
        <dbReference type="ARBA" id="ARBA00022705"/>
    </source>
</evidence>
<gene>
    <name evidence="10" type="primary">POL12</name>
    <name evidence="10" type="ORF">AWJ20_5306</name>
</gene>
<sequence length="648" mass="71465">MDVKLLSSKLGPAIEDSLVLSEWNSMLKIFALSSEDLLYKWESYVVYLDNNDLEFNIDTLKSFQQHLQNELEEKSRKQQQQQQNGHTPSSASRPTPSRLNGTSDILTSMLTPGSGGSISRKRKAVLPMQTPSRIKQRSNAPLSSSPIPSDQLSSPMRGTGGMSMLQTPDRSLSQPIISRGIVETLNGNITKLPFPEGSSENRVKLAVNVNLKKFNYRTMYQKLGDASEILDLQIEDAVSWVKQAYDYDDKLFGNPAYISQDDIIAVGRIVPDSPGEDKINIKSMMLESSRRLSSGMRIQLNFDAIEGQGAVQSFFPGQIVAFSGSNANGRYFAVKKILDLPLLPGTATAKSELFDHVQRQDNGPIQVFAASGPFTGRNNLDFEPLVRFIDYVNEQTHKPDTVILSGPFLDINHPLVQSGSFTIPESYDKSPDTFTLDDIFKAYIKPILTSIDPSIQVIIIPSVKDVISNHTAFPQRPLDRKALELPKNFKCLSNPATFQLNEVVFTASTTDSIADIVSNLVVINGDDNTNKITMAMEHVIRQRRVYPIFPAAKGRDGQITTGLDVPYLGLASIYEGNPDIIITPSMLKHTAQIVNNVVAINPGQLAKGSTGTFASITVNPLSTSDDGDEDEAVTNRVWERARVDIINI</sequence>
<evidence type="ECO:0000256" key="2">
    <source>
        <dbReference type="ARBA" id="ARBA00007299"/>
    </source>
</evidence>
<feature type="compositionally biased region" description="Polar residues" evidence="7">
    <location>
        <begin position="129"/>
        <end position="140"/>
    </location>
</feature>
<evidence type="ECO:0000256" key="6">
    <source>
        <dbReference type="PIRNR" id="PIRNR018300"/>
    </source>
</evidence>
<dbReference type="EMBL" id="CP014502">
    <property type="protein sequence ID" value="ANB14337.1"/>
    <property type="molecule type" value="Genomic_DNA"/>
</dbReference>
<dbReference type="AlphaFoldDB" id="A0A161HLN6"/>
<dbReference type="RefSeq" id="XP_018736814.1">
    <property type="nucleotide sequence ID" value="XM_018882438.1"/>
</dbReference>
<dbReference type="Pfam" id="PF22062">
    <property type="entry name" value="OB_DPOA2"/>
    <property type="match status" value="1"/>
</dbReference>
<evidence type="ECO:0000256" key="3">
    <source>
        <dbReference type="ARBA" id="ARBA00018596"/>
    </source>
</evidence>
<comment type="similarity">
    <text evidence="2 6">Belongs to the DNA polymerase alpha subunit B family.</text>
</comment>
<dbReference type="PANTHER" id="PTHR23061:SF12">
    <property type="entry name" value="DNA POLYMERASE ALPHA SUBUNIT B"/>
    <property type="match status" value="1"/>
</dbReference>
<evidence type="ECO:0000259" key="8">
    <source>
        <dbReference type="Pfam" id="PF04042"/>
    </source>
</evidence>
<evidence type="ECO:0000256" key="7">
    <source>
        <dbReference type="SAM" id="MobiDB-lite"/>
    </source>
</evidence>
<feature type="domain" description="DNA polymerase alpha/delta/epsilon subunit B" evidence="8">
    <location>
        <begin position="368"/>
        <end position="590"/>
    </location>
</feature>
<reference evidence="10 11" key="1">
    <citation type="submission" date="2016-02" db="EMBL/GenBank/DDBJ databases">
        <title>Complete genome sequence and transcriptome regulation of the pentose utilising yeast Sugiyamaella lignohabitans.</title>
        <authorList>
            <person name="Bellasio M."/>
            <person name="Peymann A."/>
            <person name="Valli M."/>
            <person name="Sipitzky M."/>
            <person name="Graf A."/>
            <person name="Sauer M."/>
            <person name="Marx H."/>
            <person name="Mattanovich D."/>
        </authorList>
    </citation>
    <scope>NUCLEOTIDE SEQUENCE [LARGE SCALE GENOMIC DNA]</scope>
    <source>
        <strain evidence="10 11">CBS 10342</strain>
    </source>
</reference>
<feature type="domain" description="DNA polymerase alpha subunit B OB" evidence="9">
    <location>
        <begin position="227"/>
        <end position="340"/>
    </location>
</feature>
<dbReference type="GO" id="GO:0005658">
    <property type="term" value="C:alpha DNA polymerase:primase complex"/>
    <property type="evidence" value="ECO:0007669"/>
    <property type="project" value="EnsemblFungi"/>
</dbReference>
<keyword evidence="10" id="KW-0239">DNA-directed DNA polymerase</keyword>